<evidence type="ECO:0000256" key="4">
    <source>
        <dbReference type="ARBA" id="ARBA00023134"/>
    </source>
</evidence>
<dbReference type="CDD" id="cd01850">
    <property type="entry name" value="CDC_Septin"/>
    <property type="match status" value="1"/>
</dbReference>
<feature type="region of interest" description="Disordered" evidence="7">
    <location>
        <begin position="245"/>
        <end position="274"/>
    </location>
</feature>
<comment type="caution">
    <text evidence="9">The sequence shown here is derived from an EMBL/GenBank/DDBJ whole genome shotgun (WGS) entry which is preliminary data.</text>
</comment>
<gene>
    <name evidence="9" type="ORF">D5F01_LYC00195</name>
</gene>
<feature type="compositionally biased region" description="Polar residues" evidence="7">
    <location>
        <begin position="66"/>
        <end position="86"/>
    </location>
</feature>
<dbReference type="Gene3D" id="3.40.50.300">
    <property type="entry name" value="P-loop containing nucleotide triphosphate hydrolases"/>
    <property type="match status" value="1"/>
</dbReference>
<name>A0A6G0J948_LARCR</name>
<dbReference type="FunFam" id="3.40.50.300:FF:000387">
    <property type="entry name" value="neuronal-specific septin-3 isoform X1"/>
    <property type="match status" value="1"/>
</dbReference>
<evidence type="ECO:0000256" key="1">
    <source>
        <dbReference type="ARBA" id="ARBA00004496"/>
    </source>
</evidence>
<reference evidence="9 10" key="1">
    <citation type="submission" date="2019-07" db="EMBL/GenBank/DDBJ databases">
        <title>Chromosome genome assembly for large yellow croaker.</title>
        <authorList>
            <person name="Xiao S."/>
        </authorList>
    </citation>
    <scope>NUCLEOTIDE SEQUENCE [LARGE SCALE GENOMIC DNA]</scope>
    <source>
        <strain evidence="9">JMULYC20181020</strain>
        <tissue evidence="9">Muscle</tissue>
    </source>
</reference>
<evidence type="ECO:0000313" key="10">
    <source>
        <dbReference type="Proteomes" id="UP000424527"/>
    </source>
</evidence>
<dbReference type="PANTHER" id="PTHR18884">
    <property type="entry name" value="SEPTIN"/>
    <property type="match status" value="1"/>
</dbReference>
<feature type="compositionally biased region" description="Basic and acidic residues" evidence="7">
    <location>
        <begin position="478"/>
        <end position="491"/>
    </location>
</feature>
<evidence type="ECO:0000256" key="6">
    <source>
        <dbReference type="RuleBase" id="RU004560"/>
    </source>
</evidence>
<dbReference type="Pfam" id="PF00735">
    <property type="entry name" value="Septin"/>
    <property type="match status" value="1"/>
</dbReference>
<feature type="region of interest" description="Disordered" evidence="7">
    <location>
        <begin position="619"/>
        <end position="665"/>
    </location>
</feature>
<feature type="region of interest" description="Disordered" evidence="7">
    <location>
        <begin position="687"/>
        <end position="713"/>
    </location>
</feature>
<comment type="subcellular location">
    <subcellularLocation>
        <location evidence="1">Cytoplasm</location>
    </subcellularLocation>
</comment>
<feature type="compositionally biased region" description="Low complexity" evidence="7">
    <location>
        <begin position="157"/>
        <end position="177"/>
    </location>
</feature>
<dbReference type="GO" id="GO:0005737">
    <property type="term" value="C:cytoplasm"/>
    <property type="evidence" value="ECO:0007669"/>
    <property type="project" value="UniProtKB-SubCell"/>
</dbReference>
<keyword evidence="2" id="KW-0963">Cytoplasm</keyword>
<comment type="similarity">
    <text evidence="6">Belongs to the TRAFAC class TrmE-Era-EngA-EngB-Septin-like GTPase superfamily. Septin GTPase family.</text>
</comment>
<sequence length="1029" mass="113587">MNRRTSVFDRLVPEVSSSSRQVKERPSVCLPPPPLSLSSPVIKKKPIQIPSFDQKGLVNADRSFLPISSKTSSRPSWTESCQYSQRNHGERASTLPRSKPKTCSSPTLSAKPSISIFPAPLPNSSPTLRPKPSDSLHLPASHLTDPSPSLHQPHPKPSVSPTLTVPTPRLSSSPTSLCPGTSLDGRGGKQPSPVAKERRARSITISNTKVEPPNEAKHDVLDQEALLDFTHPTLRRVCSITSRHQTHSEAQRQAATSQSSCSLQDKPKPPPRNIDVYKPNVKQQQDFLPGAQTSSEFANVVQRDSQLVFDGHRRRMDSSQRTNRTNERIYSERSATLPKTHKMPFSTEPLLNQSPNTESRRRRFGFSSDARSDTTFPSAAHLERPQEEIYSGPPNVRSSHKYRMWSKALSRASQVDVKSPVSQPDCVSKDYSCQRRDIDRKTEAINQYETCLSAWRTHEASKAAAVDTSNISKHRSDHKQPPEQNKSHKETNLMNQTDVSAPSDHRTVPAELPECAAQKCGVSCPPSASRCPFNTNSFGLGSEEVFDLHRVYQRPDQTTRPLNQPNHSAGDRAFIMEEAEDPYYVTMYYPGSVLDSSSPARALLRGSVEPGIDMSDVVPPEVKPKPAVPAKPPNVGAPSPSSPFPPQGVGIGGGGSGVSAPPPSSIPVAIGSHGPVHHSVLHSVGHGVGHAAGHGGGHTAAHNGGQVHGGSLSSSGGSTLLGYIGIDTIIEQMRRKTMKTGFDFNVMVVGHSGLGKSTLVNTLFKSQVSRRSAGWARDEKIPKTVEIKAVSHVLEEGGVKMKLTVVDTPGFGDQINNDNCWEPICKYINEQYEKFLKEEVNITRKKRIPDTRVHCCLYFISPTGHSLRPLDIEFMKRLSHSVNIIPVLAKADTMTIEERQEFKQRVKKELEMGGIEVYPQKEFDEDMEDKSDNDKIREAMPFAVVGSDKEYQVNGKRVLGRKTPWGIVEVENPNHCEFAQLRDFLIRSHLQDLKEVTHNIHYETYRAKRLNENGGLHPISANETQESNL</sequence>
<feature type="compositionally biased region" description="Gly residues" evidence="7">
    <location>
        <begin position="687"/>
        <end position="698"/>
    </location>
</feature>
<keyword evidence="4 6" id="KW-0342">GTP-binding</keyword>
<feature type="compositionally biased region" description="Polar residues" evidence="7">
    <location>
        <begin position="251"/>
        <end position="263"/>
    </location>
</feature>
<feature type="domain" description="Septin-type G" evidence="8">
    <location>
        <begin position="740"/>
        <end position="1012"/>
    </location>
</feature>
<evidence type="ECO:0000256" key="3">
    <source>
        <dbReference type="ARBA" id="ARBA00022741"/>
    </source>
</evidence>
<keyword evidence="3 6" id="KW-0547">Nucleotide-binding</keyword>
<dbReference type="AlphaFoldDB" id="A0A6G0J948"/>
<accession>A0A6G0J948</accession>
<feature type="compositionally biased region" description="Polar residues" evidence="7">
    <location>
        <begin position="101"/>
        <end position="112"/>
    </location>
</feature>
<evidence type="ECO:0000256" key="7">
    <source>
        <dbReference type="SAM" id="MobiDB-lite"/>
    </source>
</evidence>
<evidence type="ECO:0000259" key="8">
    <source>
        <dbReference type="PROSITE" id="PS51719"/>
    </source>
</evidence>
<evidence type="ECO:0000256" key="5">
    <source>
        <dbReference type="ARBA" id="ARBA00041105"/>
    </source>
</evidence>
<dbReference type="PROSITE" id="PS51719">
    <property type="entry name" value="G_SEPTIN"/>
    <property type="match status" value="1"/>
</dbReference>
<dbReference type="SUPFAM" id="SSF52540">
    <property type="entry name" value="P-loop containing nucleoside triphosphate hydrolases"/>
    <property type="match status" value="1"/>
</dbReference>
<dbReference type="EMBL" id="REGW02000001">
    <property type="protein sequence ID" value="KAE8300063.1"/>
    <property type="molecule type" value="Genomic_DNA"/>
</dbReference>
<protein>
    <recommendedName>
        <fullName evidence="5">Neuronal-specific septin-3</fullName>
    </recommendedName>
</protein>
<feature type="region of interest" description="Disordered" evidence="7">
    <location>
        <begin position="309"/>
        <end position="398"/>
    </location>
</feature>
<feature type="region of interest" description="Disordered" evidence="7">
    <location>
        <begin position="66"/>
        <end position="219"/>
    </location>
</feature>
<feature type="region of interest" description="Disordered" evidence="7">
    <location>
        <begin position="463"/>
        <end position="493"/>
    </location>
</feature>
<dbReference type="GO" id="GO:0005525">
    <property type="term" value="F:GTP binding"/>
    <property type="evidence" value="ECO:0007669"/>
    <property type="project" value="UniProtKB-KW"/>
</dbReference>
<dbReference type="Proteomes" id="UP000424527">
    <property type="component" value="Unassembled WGS sequence"/>
</dbReference>
<evidence type="ECO:0000313" key="9">
    <source>
        <dbReference type="EMBL" id="KAE8300063.1"/>
    </source>
</evidence>
<dbReference type="InterPro" id="IPR016491">
    <property type="entry name" value="Septin"/>
</dbReference>
<feature type="compositionally biased region" description="Low complexity" evidence="7">
    <location>
        <begin position="699"/>
        <end position="713"/>
    </location>
</feature>
<evidence type="ECO:0000256" key="2">
    <source>
        <dbReference type="ARBA" id="ARBA00022490"/>
    </source>
</evidence>
<proteinExistence type="inferred from homology"/>
<feature type="region of interest" description="Disordered" evidence="7">
    <location>
        <begin position="1"/>
        <end position="35"/>
    </location>
</feature>
<dbReference type="InterPro" id="IPR030379">
    <property type="entry name" value="G_SEPTIN_dom"/>
</dbReference>
<dbReference type="InterPro" id="IPR027417">
    <property type="entry name" value="P-loop_NTPase"/>
</dbReference>
<organism evidence="9 10">
    <name type="scientific">Larimichthys crocea</name>
    <name type="common">Large yellow croaker</name>
    <name type="synonym">Pseudosciaena crocea</name>
    <dbReference type="NCBI Taxonomy" id="215358"/>
    <lineage>
        <taxon>Eukaryota</taxon>
        <taxon>Metazoa</taxon>
        <taxon>Chordata</taxon>
        <taxon>Craniata</taxon>
        <taxon>Vertebrata</taxon>
        <taxon>Euteleostomi</taxon>
        <taxon>Actinopterygii</taxon>
        <taxon>Neopterygii</taxon>
        <taxon>Teleostei</taxon>
        <taxon>Neoteleostei</taxon>
        <taxon>Acanthomorphata</taxon>
        <taxon>Eupercaria</taxon>
        <taxon>Sciaenidae</taxon>
        <taxon>Larimichthys</taxon>
    </lineage>
</organism>
<keyword evidence="10" id="KW-1185">Reference proteome</keyword>